<feature type="transmembrane region" description="Helical" evidence="2">
    <location>
        <begin position="555"/>
        <end position="580"/>
    </location>
</feature>
<feature type="transmembrane region" description="Helical" evidence="2">
    <location>
        <begin position="473"/>
        <end position="492"/>
    </location>
</feature>
<dbReference type="AlphaFoldDB" id="A0A5K1JAS0"/>
<evidence type="ECO:0000256" key="1">
    <source>
        <dbReference type="PROSITE-ProRule" id="PRU00703"/>
    </source>
</evidence>
<dbReference type="Proteomes" id="UP000330807">
    <property type="component" value="Unassembled WGS sequence"/>
</dbReference>
<dbReference type="Gene3D" id="1.25.60.10">
    <property type="entry name" value="MgtE N-terminal domain-like"/>
    <property type="match status" value="1"/>
</dbReference>
<dbReference type="PROSITE" id="PS51371">
    <property type="entry name" value="CBS"/>
    <property type="match status" value="2"/>
</dbReference>
<dbReference type="GO" id="GO:0015095">
    <property type="term" value="F:magnesium ion transmembrane transporter activity"/>
    <property type="evidence" value="ECO:0007669"/>
    <property type="project" value="InterPro"/>
</dbReference>
<dbReference type="Pfam" id="PF03448">
    <property type="entry name" value="MgtE_N"/>
    <property type="match status" value="1"/>
</dbReference>
<feature type="transmembrane region" description="Helical" evidence="2">
    <location>
        <begin position="448"/>
        <end position="466"/>
    </location>
</feature>
<gene>
    <name evidence="4" type="ORF">LMKDKBCB_00348</name>
</gene>
<feature type="transmembrane region" description="Helical" evidence="2">
    <location>
        <begin position="512"/>
        <end position="534"/>
    </location>
</feature>
<dbReference type="InterPro" id="IPR006669">
    <property type="entry name" value="MgtE_transporter"/>
</dbReference>
<keyword evidence="2" id="KW-0812">Transmembrane</keyword>
<dbReference type="GO" id="GO:0016020">
    <property type="term" value="C:membrane"/>
    <property type="evidence" value="ECO:0007669"/>
    <property type="project" value="InterPro"/>
</dbReference>
<evidence type="ECO:0000313" key="4">
    <source>
        <dbReference type="EMBL" id="VWM00710.1"/>
    </source>
</evidence>
<proteinExistence type="predicted"/>
<dbReference type="CDD" id="cd04606">
    <property type="entry name" value="CBS_pair_Mg_transporter"/>
    <property type="match status" value="1"/>
</dbReference>
<feature type="domain" description="CBS" evidence="3">
    <location>
        <begin position="363"/>
        <end position="419"/>
    </location>
</feature>
<protein>
    <submittedName>
        <fullName evidence="4">Magnesium transporter MgtE</fullName>
    </submittedName>
</protein>
<accession>A0A5K1JAS0</accession>
<keyword evidence="2" id="KW-0472">Membrane</keyword>
<dbReference type="Pfam" id="PF00571">
    <property type="entry name" value="CBS"/>
    <property type="match status" value="2"/>
</dbReference>
<reference evidence="4 5" key="1">
    <citation type="submission" date="2019-10" db="EMBL/GenBank/DDBJ databases">
        <authorList>
            <person name="Wolf R A."/>
        </authorList>
    </citation>
    <scope>NUCLEOTIDE SEQUENCE [LARGE SCALE GENOMIC DNA]</scope>
    <source>
        <strain evidence="4">Collinsella_aerofaciens_AK_138A</strain>
    </source>
</reference>
<dbReference type="SMART" id="SM00924">
    <property type="entry name" value="MgtE_N"/>
    <property type="match status" value="1"/>
</dbReference>
<keyword evidence="2" id="KW-1133">Transmembrane helix</keyword>
<feature type="domain" description="CBS" evidence="3">
    <location>
        <begin position="299"/>
        <end position="362"/>
    </location>
</feature>
<dbReference type="InterPro" id="IPR038076">
    <property type="entry name" value="MgtE_N_sf"/>
</dbReference>
<dbReference type="EMBL" id="CABWIH010000047">
    <property type="protein sequence ID" value="VWM00710.1"/>
    <property type="molecule type" value="Genomic_DNA"/>
</dbReference>
<dbReference type="SMART" id="SM00116">
    <property type="entry name" value="CBS"/>
    <property type="match status" value="2"/>
</dbReference>
<dbReference type="Gene3D" id="3.10.580.10">
    <property type="entry name" value="CBS-domain"/>
    <property type="match status" value="1"/>
</dbReference>
<dbReference type="InterPro" id="IPR046342">
    <property type="entry name" value="CBS_dom_sf"/>
</dbReference>
<dbReference type="InterPro" id="IPR000644">
    <property type="entry name" value="CBS_dom"/>
</dbReference>
<organism evidence="4 5">
    <name type="scientific">Collinsella aerofaciens</name>
    <dbReference type="NCBI Taxonomy" id="74426"/>
    <lineage>
        <taxon>Bacteria</taxon>
        <taxon>Bacillati</taxon>
        <taxon>Actinomycetota</taxon>
        <taxon>Coriobacteriia</taxon>
        <taxon>Coriobacteriales</taxon>
        <taxon>Coriobacteriaceae</taxon>
        <taxon>Collinsella</taxon>
    </lineage>
</organism>
<evidence type="ECO:0000256" key="2">
    <source>
        <dbReference type="SAM" id="Phobius"/>
    </source>
</evidence>
<dbReference type="SUPFAM" id="SSF158791">
    <property type="entry name" value="MgtE N-terminal domain-like"/>
    <property type="match status" value="1"/>
</dbReference>
<feature type="transmembrane region" description="Helical" evidence="2">
    <location>
        <begin position="592"/>
        <end position="614"/>
    </location>
</feature>
<sequence length="618" mass="68198">MGAPLNYLSEMLKLPVLDVDGEKLGVVNDFGIATGEVFPHVTSLAFRGPGKTPFMISWRKWVDRIDETGVYLNTSATNIRFSYLQPTELLLARDVLNKQIVDTQGMKVVRVNDIKFSMSGENQLRLLGAEVGARGLLRAISPALEHVAESFMKHLGKPLGEDIIAWSYMDLLDRSTKNIQLSVSHKTLGELHPADIADIIEQLDPRLRAQVFAQLDTAQAAEAISEFDDDELMTEMLEGLSDTDASSMLAMMDPDDAADLIDELDYEKAEKLLRLMGVKEEKAIRNLLGYEDNTAGRIMTSEFVSLPASATVGDAIEAIRKLDEDFESVYYVYTEDPSGMLTGVLSLRTLIVADRDATLGQLAYRDLVYVSPDEDQEDVTDEMTKYDLVAIPVCDENRHILGIVTFDDAMDVIAEEHQEDLQIAGVGSGDSASDDSTNVLSWFVHRQYWVVVWGIASCIMATVLGTTLGSAHLAVFPMCAMPLVLLAASRMVSFVKNYFLEYDGHDDEPKPYLGFFFQSTGMGLILSLVTYLCAQLVRTTAFPDGPMFEEQLFTGCFNIAAIICLVGNMSAVIYLMVLFWRDEHDLNTSGTAMNVIAVMISCVAYCISAVLLTISVMG</sequence>
<keyword evidence="1" id="KW-0129">CBS domain</keyword>
<evidence type="ECO:0000313" key="5">
    <source>
        <dbReference type="Proteomes" id="UP000330807"/>
    </source>
</evidence>
<evidence type="ECO:0000259" key="3">
    <source>
        <dbReference type="PROSITE" id="PS51371"/>
    </source>
</evidence>
<dbReference type="PANTHER" id="PTHR43773:SF1">
    <property type="entry name" value="MAGNESIUM TRANSPORTER MGTE"/>
    <property type="match status" value="1"/>
</dbReference>
<dbReference type="InterPro" id="IPR006668">
    <property type="entry name" value="Mg_transptr_MgtE_intracell_dom"/>
</dbReference>
<name>A0A5K1JAS0_9ACTN</name>
<dbReference type="PANTHER" id="PTHR43773">
    <property type="entry name" value="MAGNESIUM TRANSPORTER MGTE"/>
    <property type="match status" value="1"/>
</dbReference>
<dbReference type="SUPFAM" id="SSF54631">
    <property type="entry name" value="CBS-domain pair"/>
    <property type="match status" value="1"/>
</dbReference>